<evidence type="ECO:0000313" key="2">
    <source>
        <dbReference type="Proteomes" id="UP000789739"/>
    </source>
</evidence>
<proteinExistence type="predicted"/>
<reference evidence="1" key="1">
    <citation type="submission" date="2021-06" db="EMBL/GenBank/DDBJ databases">
        <authorList>
            <person name="Kallberg Y."/>
            <person name="Tangrot J."/>
            <person name="Rosling A."/>
        </authorList>
    </citation>
    <scope>NUCLEOTIDE SEQUENCE</scope>
    <source>
        <strain evidence="1">BR232B</strain>
    </source>
</reference>
<organism evidence="1 2">
    <name type="scientific">Paraglomus brasilianum</name>
    <dbReference type="NCBI Taxonomy" id="144538"/>
    <lineage>
        <taxon>Eukaryota</taxon>
        <taxon>Fungi</taxon>
        <taxon>Fungi incertae sedis</taxon>
        <taxon>Mucoromycota</taxon>
        <taxon>Glomeromycotina</taxon>
        <taxon>Glomeromycetes</taxon>
        <taxon>Paraglomerales</taxon>
        <taxon>Paraglomeraceae</taxon>
        <taxon>Paraglomus</taxon>
    </lineage>
</organism>
<protein>
    <submittedName>
        <fullName evidence="1">3326_t:CDS:1</fullName>
    </submittedName>
</protein>
<dbReference type="EMBL" id="CAJVPI010001985">
    <property type="protein sequence ID" value="CAG8632715.1"/>
    <property type="molecule type" value="Genomic_DNA"/>
</dbReference>
<dbReference type="Proteomes" id="UP000789739">
    <property type="component" value="Unassembled WGS sequence"/>
</dbReference>
<comment type="caution">
    <text evidence="1">The sequence shown here is derived from an EMBL/GenBank/DDBJ whole genome shotgun (WGS) entry which is preliminary data.</text>
</comment>
<dbReference type="AlphaFoldDB" id="A0A9N9DAJ3"/>
<accession>A0A9N9DAJ3</accession>
<keyword evidence="2" id="KW-1185">Reference proteome</keyword>
<sequence length="72" mass="8173">MDAPLTLNDVPDSFLAQFVRNKRNATDKEIIDAYLEQGEPSASHLQSSVDAQKFNTNYDTLKRTFRSTLIKP</sequence>
<name>A0A9N9DAJ3_9GLOM</name>
<evidence type="ECO:0000313" key="1">
    <source>
        <dbReference type="EMBL" id="CAG8632715.1"/>
    </source>
</evidence>
<gene>
    <name evidence="1" type="ORF">PBRASI_LOCUS9343</name>
</gene>